<accession>A0ABM3GXE7</accession>
<keyword evidence="2" id="KW-1185">Reference proteome</keyword>
<feature type="compositionally biased region" description="Polar residues" evidence="1">
    <location>
        <begin position="267"/>
        <end position="281"/>
    </location>
</feature>
<dbReference type="GeneID" id="125312972"/>
<dbReference type="Proteomes" id="UP000827889">
    <property type="component" value="Chromosome 11"/>
</dbReference>
<reference evidence="3" key="1">
    <citation type="submission" date="2025-08" db="UniProtKB">
        <authorList>
            <consortium name="RefSeq"/>
        </authorList>
    </citation>
    <scope>IDENTIFICATION</scope>
    <source>
        <tissue evidence="3">Leaf</tissue>
    </source>
</reference>
<feature type="region of interest" description="Disordered" evidence="1">
    <location>
        <begin position="204"/>
        <end position="281"/>
    </location>
</feature>
<feature type="region of interest" description="Disordered" evidence="1">
    <location>
        <begin position="1"/>
        <end position="22"/>
    </location>
</feature>
<sequence length="281" mass="30488">MGCGVSRFNREDGLPADSGPTYLYVNPLHRRIEDFAFRRRGDRAAEAASSSLGTPSSKQLLYVDPDDADSSSLSSDHKLDSGGGGGHNSVSSPCTLKNDAVALPPTPRMNKPPVQVMKANECSEDSKGVIKVVREVEEGGKACEEADEVVKEVVAEKERGSGADRQEEDEDNEVGGISDREDSILLYPGSPSFRDYCVLCFDESGDAQDSPKYVDGKSSDSVKPMNETEKANVSTSDSIEVPKKSRKRRRFRVPRHGPAGGMRSLLHVSSCSPRRSFNKTT</sequence>
<protein>
    <submittedName>
        <fullName evidence="3">Uncharacterized protein LOC125312972</fullName>
    </submittedName>
</protein>
<evidence type="ECO:0000313" key="2">
    <source>
        <dbReference type="Proteomes" id="UP000827889"/>
    </source>
</evidence>
<organism evidence="2 3">
    <name type="scientific">Rhodamnia argentea</name>
    <dbReference type="NCBI Taxonomy" id="178133"/>
    <lineage>
        <taxon>Eukaryota</taxon>
        <taxon>Viridiplantae</taxon>
        <taxon>Streptophyta</taxon>
        <taxon>Embryophyta</taxon>
        <taxon>Tracheophyta</taxon>
        <taxon>Spermatophyta</taxon>
        <taxon>Magnoliopsida</taxon>
        <taxon>eudicotyledons</taxon>
        <taxon>Gunneridae</taxon>
        <taxon>Pentapetalae</taxon>
        <taxon>rosids</taxon>
        <taxon>malvids</taxon>
        <taxon>Myrtales</taxon>
        <taxon>Myrtaceae</taxon>
        <taxon>Myrtoideae</taxon>
        <taxon>Myrteae</taxon>
        <taxon>Australasian group</taxon>
        <taxon>Rhodamnia</taxon>
    </lineage>
</organism>
<feature type="compositionally biased region" description="Basic and acidic residues" evidence="1">
    <location>
        <begin position="155"/>
        <end position="165"/>
    </location>
</feature>
<evidence type="ECO:0000256" key="1">
    <source>
        <dbReference type="SAM" id="MobiDB-lite"/>
    </source>
</evidence>
<feature type="region of interest" description="Disordered" evidence="1">
    <location>
        <begin position="155"/>
        <end position="185"/>
    </location>
</feature>
<feature type="compositionally biased region" description="Basic and acidic residues" evidence="1">
    <location>
        <begin position="212"/>
        <end position="230"/>
    </location>
</feature>
<feature type="compositionally biased region" description="Polar residues" evidence="1">
    <location>
        <begin position="49"/>
        <end position="59"/>
    </location>
</feature>
<proteinExistence type="predicted"/>
<feature type="compositionally biased region" description="Basic residues" evidence="1">
    <location>
        <begin position="244"/>
        <end position="255"/>
    </location>
</feature>
<gene>
    <name evidence="3" type="primary">LOC125312972</name>
</gene>
<dbReference type="RefSeq" id="XP_048129037.1">
    <property type="nucleotide sequence ID" value="XM_048273080.1"/>
</dbReference>
<feature type="region of interest" description="Disordered" evidence="1">
    <location>
        <begin position="43"/>
        <end position="110"/>
    </location>
</feature>
<evidence type="ECO:0000313" key="3">
    <source>
        <dbReference type="RefSeq" id="XP_048129037.1"/>
    </source>
</evidence>
<name>A0ABM3GXE7_9MYRT</name>